<dbReference type="PATRIC" id="fig|1618.3.peg.1973"/>
<reference evidence="2 3" key="1">
    <citation type="journal article" date="2015" name="Genome Announc.">
        <title>Expanding the biotechnology potential of lactobacilli through comparative genomics of 213 strains and associated genera.</title>
        <authorList>
            <person name="Sun Z."/>
            <person name="Harris H.M."/>
            <person name="McCann A."/>
            <person name="Guo C."/>
            <person name="Argimon S."/>
            <person name="Zhang W."/>
            <person name="Yang X."/>
            <person name="Jeffery I.B."/>
            <person name="Cooney J.C."/>
            <person name="Kagawa T.F."/>
            <person name="Liu W."/>
            <person name="Song Y."/>
            <person name="Salvetti E."/>
            <person name="Wrobel A."/>
            <person name="Rasinkangas P."/>
            <person name="Parkhill J."/>
            <person name="Rea M.C."/>
            <person name="O'Sullivan O."/>
            <person name="Ritari J."/>
            <person name="Douillard F.P."/>
            <person name="Paul Ross R."/>
            <person name="Yang R."/>
            <person name="Briner A.E."/>
            <person name="Felis G.E."/>
            <person name="de Vos W.M."/>
            <person name="Barrangou R."/>
            <person name="Klaenhammer T.R."/>
            <person name="Caufield P.W."/>
            <person name="Cui Y."/>
            <person name="Zhang H."/>
            <person name="O'Toole P.W."/>
        </authorList>
    </citation>
    <scope>NUCLEOTIDE SEQUENCE [LARGE SCALE GENOMIC DNA]</scope>
    <source>
        <strain evidence="2 3">ATCC 27304</strain>
    </source>
</reference>
<feature type="coiled-coil region" evidence="1">
    <location>
        <begin position="46"/>
        <end position="83"/>
    </location>
</feature>
<evidence type="ECO:0000313" key="3">
    <source>
        <dbReference type="Proteomes" id="UP000051727"/>
    </source>
</evidence>
<dbReference type="STRING" id="1618.IV36_GL001934"/>
<organism evidence="2 3">
    <name type="scientific">Liquorilactobacillus mali</name>
    <dbReference type="NCBI Taxonomy" id="1618"/>
    <lineage>
        <taxon>Bacteria</taxon>
        <taxon>Bacillati</taxon>
        <taxon>Bacillota</taxon>
        <taxon>Bacilli</taxon>
        <taxon>Lactobacillales</taxon>
        <taxon>Lactobacillaceae</taxon>
        <taxon>Liquorilactobacillus</taxon>
    </lineage>
</organism>
<keyword evidence="1" id="KW-0175">Coiled coil</keyword>
<dbReference type="Proteomes" id="UP000051727">
    <property type="component" value="Unassembled WGS sequence"/>
</dbReference>
<dbReference type="EMBL" id="JQAR01000005">
    <property type="protein sequence ID" value="KRN31126.1"/>
    <property type="molecule type" value="Genomic_DNA"/>
</dbReference>
<dbReference type="Pfam" id="PF05565">
    <property type="entry name" value="Sipho_Gp157"/>
    <property type="match status" value="1"/>
</dbReference>
<sequence>MNLFELTVKYKELADRDDLDPEMIKDTLDSIEDTFNSKVDNIATWIERNQMNVDWLTKKIQELRELQTSLKNKNKQLNQYLTEAIDNAGYKEVKTDNHFLKPRNYRPSVIVSDESVVPDSYKNVEQVTKIDKKLLYEDLKNGKDIDGVELKPSRKVVIK</sequence>
<protein>
    <recommendedName>
        <fullName evidence="4">Siphovirus Gp157 family protein</fullName>
    </recommendedName>
</protein>
<dbReference type="RefSeq" id="WP_056990869.1">
    <property type="nucleotide sequence ID" value="NZ_JQAR01000005.1"/>
</dbReference>
<comment type="caution">
    <text evidence="2">The sequence shown here is derived from an EMBL/GenBank/DDBJ whole genome shotgun (WGS) entry which is preliminary data.</text>
</comment>
<evidence type="ECO:0000313" key="2">
    <source>
        <dbReference type="EMBL" id="KRN31126.1"/>
    </source>
</evidence>
<proteinExistence type="predicted"/>
<accession>A0A0R2FUI5</accession>
<evidence type="ECO:0008006" key="4">
    <source>
        <dbReference type="Google" id="ProtNLM"/>
    </source>
</evidence>
<dbReference type="OrthoDB" id="2168866at2"/>
<dbReference type="InterPro" id="IPR008840">
    <property type="entry name" value="Sipho_Gp157"/>
</dbReference>
<gene>
    <name evidence="2" type="ORF">IV36_GL001934</name>
</gene>
<dbReference type="AlphaFoldDB" id="A0A0R2FUI5"/>
<evidence type="ECO:0000256" key="1">
    <source>
        <dbReference type="SAM" id="Coils"/>
    </source>
</evidence>
<name>A0A0R2FUI5_9LACO</name>